<feature type="domain" description="Zinc-ribbon" evidence="2">
    <location>
        <begin position="2"/>
        <end position="21"/>
    </location>
</feature>
<proteinExistence type="predicted"/>
<feature type="transmembrane region" description="Helical" evidence="1">
    <location>
        <begin position="134"/>
        <end position="155"/>
    </location>
</feature>
<reference evidence="3" key="1">
    <citation type="submission" date="2019-11" db="EMBL/GenBank/DDBJ databases">
        <authorList>
            <person name="Feng L."/>
        </authorList>
    </citation>
    <scope>NUCLEOTIDE SEQUENCE</scope>
    <source>
        <strain evidence="3">VrattiLFYP33</strain>
    </source>
</reference>
<keyword evidence="1" id="KW-0812">Transmembrane</keyword>
<dbReference type="AlphaFoldDB" id="A0A6N3DU58"/>
<keyword evidence="1" id="KW-0472">Membrane</keyword>
<dbReference type="PANTHER" id="PTHR34980">
    <property type="entry name" value="INNER MEMBRANE PROTEIN-RELATED-RELATED"/>
    <property type="match status" value="1"/>
</dbReference>
<feature type="transmembrane region" description="Helical" evidence="1">
    <location>
        <begin position="69"/>
        <end position="95"/>
    </location>
</feature>
<dbReference type="EMBL" id="CACRUX010000061">
    <property type="protein sequence ID" value="VYU31264.1"/>
    <property type="molecule type" value="Genomic_DNA"/>
</dbReference>
<evidence type="ECO:0000256" key="1">
    <source>
        <dbReference type="SAM" id="Phobius"/>
    </source>
</evidence>
<organism evidence="3">
    <name type="scientific">Veillonella ratti</name>
    <dbReference type="NCBI Taxonomy" id="103892"/>
    <lineage>
        <taxon>Bacteria</taxon>
        <taxon>Bacillati</taxon>
        <taxon>Bacillota</taxon>
        <taxon>Negativicutes</taxon>
        <taxon>Veillonellales</taxon>
        <taxon>Veillonellaceae</taxon>
        <taxon>Veillonella</taxon>
    </lineage>
</organism>
<dbReference type="RefSeq" id="WP_021840152.1">
    <property type="nucleotide sequence ID" value="NZ_CACRUX010000061.1"/>
</dbReference>
<dbReference type="Pfam" id="PF13240">
    <property type="entry name" value="Zn_Ribbon_1"/>
    <property type="match status" value="1"/>
</dbReference>
<name>A0A6N3DU58_9FIRM</name>
<gene>
    <name evidence="3" type="primary">yhaI</name>
    <name evidence="3" type="ORF">VRLFYP33_00175</name>
</gene>
<dbReference type="InterPro" id="IPR026870">
    <property type="entry name" value="Zinc_ribbon_dom"/>
</dbReference>
<keyword evidence="1" id="KW-1133">Transmembrane helix</keyword>
<dbReference type="InterPro" id="IPR008523">
    <property type="entry name" value="DUF805"/>
</dbReference>
<evidence type="ECO:0000259" key="2">
    <source>
        <dbReference type="Pfam" id="PF13240"/>
    </source>
</evidence>
<sequence length="187" mass="21657">MYCSHCGKELSPEARFCPNCGQMRVASTVPVVANHQKSSLEFTENIKLCLIEKYCTIEGRATRGEYWKFMLFVGLLILVVEFPLMFITGMFMNVADSNVPFFFFFFISVAAWLALLPPIITCEIRRYHDTGFSGWWYFLHLIPGGSFILLIFTLLPSQMYENEYGPLPDYTDHVSKKWFNNKKISDI</sequence>
<protein>
    <submittedName>
        <fullName evidence="3">Inner membrane protein YhaI</fullName>
    </submittedName>
</protein>
<evidence type="ECO:0000313" key="3">
    <source>
        <dbReference type="EMBL" id="VYU31264.1"/>
    </source>
</evidence>
<accession>A0A6N3DU58</accession>
<dbReference type="PANTHER" id="PTHR34980:SF2">
    <property type="entry name" value="INNER MEMBRANE PROTEIN YHAH-RELATED"/>
    <property type="match status" value="1"/>
</dbReference>
<dbReference type="GO" id="GO:0005886">
    <property type="term" value="C:plasma membrane"/>
    <property type="evidence" value="ECO:0007669"/>
    <property type="project" value="TreeGrafter"/>
</dbReference>
<dbReference type="Pfam" id="PF05656">
    <property type="entry name" value="DUF805"/>
    <property type="match status" value="1"/>
</dbReference>
<feature type="transmembrane region" description="Helical" evidence="1">
    <location>
        <begin position="101"/>
        <end position="122"/>
    </location>
</feature>